<keyword evidence="2" id="KW-1185">Reference proteome</keyword>
<evidence type="ECO:0000313" key="2">
    <source>
        <dbReference type="Proteomes" id="UP001231649"/>
    </source>
</evidence>
<sequence length="429" mass="48113">MFLLKIATFFLVALAVGAEKKIELQDIEEDNLRSELKSELEKDHDKSDAQQNTAPEMGQGFNSLDFMKTGLLRFFDHPQTQTIHPPPQQQRYVHQYAVTEPPEKYSPEGNKAQFSSTPQQAMVGYLSNMPMQIYLVPQYYSTTSAQQTPHALAEFNPGGPHGAGTANNYVGAPAYSPPTAPPSQTYIYRAQPTISPTLATVQPVLSYQPVQVPVLNYNSYIPGVQLVPSTAPKSYYGSPEYSETNTIDDDTEQSETPPTYQPSTETEFPRHYNSRVPIRGHHYKHNAIPDLPRPNPILLKGPPAHLSHIPRALPIYRPYSKPVYQENNIASSSLAPRPYQPHVPFKRRPTSLLDSYIPSNVQVEYLKRGLAKDPSSLYDALSSGRLPHLAIPRHIERGFLPNQMYPTAAGGVTYGHYKRNPKIEKFPHK</sequence>
<organism evidence="1 2">
    <name type="scientific">Mythimna loreyi</name>
    <dbReference type="NCBI Taxonomy" id="667449"/>
    <lineage>
        <taxon>Eukaryota</taxon>
        <taxon>Metazoa</taxon>
        <taxon>Ecdysozoa</taxon>
        <taxon>Arthropoda</taxon>
        <taxon>Hexapoda</taxon>
        <taxon>Insecta</taxon>
        <taxon>Pterygota</taxon>
        <taxon>Neoptera</taxon>
        <taxon>Endopterygota</taxon>
        <taxon>Lepidoptera</taxon>
        <taxon>Glossata</taxon>
        <taxon>Ditrysia</taxon>
        <taxon>Noctuoidea</taxon>
        <taxon>Noctuidae</taxon>
        <taxon>Noctuinae</taxon>
        <taxon>Hadenini</taxon>
        <taxon>Mythimna</taxon>
    </lineage>
</organism>
<dbReference type="Proteomes" id="UP001231649">
    <property type="component" value="Chromosome 3"/>
</dbReference>
<name>A0ACC2QP55_9NEOP</name>
<dbReference type="EMBL" id="CM056779">
    <property type="protein sequence ID" value="KAJ8719526.1"/>
    <property type="molecule type" value="Genomic_DNA"/>
</dbReference>
<evidence type="ECO:0000313" key="1">
    <source>
        <dbReference type="EMBL" id="KAJ8719526.1"/>
    </source>
</evidence>
<gene>
    <name evidence="1" type="ORF">PYW08_011701</name>
</gene>
<proteinExistence type="predicted"/>
<protein>
    <submittedName>
        <fullName evidence="1">Uncharacterized protein</fullName>
    </submittedName>
</protein>
<reference evidence="1" key="1">
    <citation type="submission" date="2023-03" db="EMBL/GenBank/DDBJ databases">
        <title>Chromosome-level genomes of two armyworms, Mythimna separata and Mythimna loreyi, provide insights into the biosynthesis and reception of sex pheromones.</title>
        <authorList>
            <person name="Zhao H."/>
        </authorList>
    </citation>
    <scope>NUCLEOTIDE SEQUENCE</scope>
    <source>
        <strain evidence="1">BeijingLab</strain>
    </source>
</reference>
<comment type="caution">
    <text evidence="1">The sequence shown here is derived from an EMBL/GenBank/DDBJ whole genome shotgun (WGS) entry which is preliminary data.</text>
</comment>
<accession>A0ACC2QP55</accession>